<protein>
    <submittedName>
        <fullName evidence="2">Uncharacterized protein</fullName>
    </submittedName>
</protein>
<keyword evidence="3" id="KW-1185">Reference proteome</keyword>
<keyword evidence="1" id="KW-0472">Membrane</keyword>
<feature type="transmembrane region" description="Helical" evidence="1">
    <location>
        <begin position="12"/>
        <end position="32"/>
    </location>
</feature>
<name>A0ABU3NRV5_9CHLR</name>
<evidence type="ECO:0000313" key="3">
    <source>
        <dbReference type="Proteomes" id="UP001254165"/>
    </source>
</evidence>
<dbReference type="RefSeq" id="WP_315626341.1">
    <property type="nucleotide sequence ID" value="NZ_JAUHMF010000010.1"/>
</dbReference>
<keyword evidence="2" id="KW-0614">Plasmid</keyword>
<keyword evidence="1" id="KW-1133">Transmembrane helix</keyword>
<keyword evidence="1" id="KW-0812">Transmembrane</keyword>
<reference evidence="2 3" key="1">
    <citation type="submission" date="2023-07" db="EMBL/GenBank/DDBJ databases">
        <title>Novel species of Thermanaerothrix with wide hydrolytic capabilities.</title>
        <authorList>
            <person name="Zayulina K.S."/>
            <person name="Podosokorskaya O.A."/>
            <person name="Elcheninov A.G."/>
        </authorList>
    </citation>
    <scope>NUCLEOTIDE SEQUENCE [LARGE SCALE GENOMIC DNA]</scope>
    <source>
        <strain evidence="2 3">4228-RoL</strain>
        <plasmid evidence="2">p4228-RoL</plasmid>
    </source>
</reference>
<dbReference type="EMBL" id="JAUHMF010000010">
    <property type="protein sequence ID" value="MDT8899558.1"/>
    <property type="molecule type" value="Genomic_DNA"/>
</dbReference>
<proteinExistence type="predicted"/>
<accession>A0ABU3NRV5</accession>
<dbReference type="Proteomes" id="UP001254165">
    <property type="component" value="Unassembled WGS sequence"/>
</dbReference>
<organism evidence="2 3">
    <name type="scientific">Thermanaerothrix solaris</name>
    <dbReference type="NCBI Taxonomy" id="3058434"/>
    <lineage>
        <taxon>Bacteria</taxon>
        <taxon>Bacillati</taxon>
        <taxon>Chloroflexota</taxon>
        <taxon>Anaerolineae</taxon>
        <taxon>Anaerolineales</taxon>
        <taxon>Anaerolineaceae</taxon>
        <taxon>Thermanaerothrix</taxon>
    </lineage>
</organism>
<gene>
    <name evidence="2" type="ORF">QYE77_14935</name>
</gene>
<evidence type="ECO:0000256" key="1">
    <source>
        <dbReference type="SAM" id="Phobius"/>
    </source>
</evidence>
<comment type="caution">
    <text evidence="2">The sequence shown here is derived from an EMBL/GenBank/DDBJ whole genome shotgun (WGS) entry which is preliminary data.</text>
</comment>
<geneLocation type="plasmid" evidence="2">
    <name>p4228-RoL</name>
</geneLocation>
<evidence type="ECO:0000313" key="2">
    <source>
        <dbReference type="EMBL" id="MDT8899558.1"/>
    </source>
</evidence>
<sequence length="197" mass="20849">MDRAGNAQRTAAVFGTGLVLVAVYLFVAFRLGPPEAKPLPPPTTTPTRDMAALLPSPSATSIPTLLPTLTPSPLPALLPTPLTALPASTGIGGLHPDCKSSLVVIVYSDDNRDEMPSPGEAISGVQIILTDSTFSRLGTAYARDGKAEFCLPEGKVFYVDLPYFQITRIYQPGITNAGNSNTLEIRINPPVLPVRLP</sequence>